<evidence type="ECO:0000313" key="2">
    <source>
        <dbReference type="Proteomes" id="UP000831495"/>
    </source>
</evidence>
<protein>
    <submittedName>
        <fullName evidence="1">Uncharacterized protein</fullName>
    </submittedName>
</protein>
<dbReference type="Pfam" id="PF16813">
    <property type="entry name" value="Cas_St_Csn2"/>
    <property type="match status" value="1"/>
</dbReference>
<keyword evidence="2" id="KW-1185">Reference proteome</keyword>
<sequence length="341" mass="40083">MNLKLEYHDGKYIDVDLDQFLYFTGPNKKLLWQVFRSFYYYQQKVREDLANIYGDNGIEIYLNQEKLVSAHNHFYFINSRNAIYQQLKYQKASLLFNFLNQQSNEPDIVQHIERLNNELYQLTFVLQDYVDSFANSLQVDLEDLNYLQLLKDHLTLGYQEDQQMTPLELMSTDELVDEYVNLLRLFAQDNSDNCWLILYNLPSYLSQSKIHELLQGLKEITQTTNLKVIYIANDLKAVNLTQEDIENIVLVHDQAEQLPNYDTLHETLAQHYPNEMKITDCRLLSILQNILPLVGYPKKVDLAPQDLILLKVMNELSGYETSFNSDDFSLTSAEISFLKRD</sequence>
<reference evidence="1" key="1">
    <citation type="journal article" date="2022" name="Int. J. Syst. Evol. Microbiol.">
        <title>Apilactobacillus apisilvae sp. nov., Nicolia spurrieriana gen. nov. sp. nov., Bombilactobacillus folatiphilus sp. nov. and Bombilactobacillus thymidiniphilus sp. nov., four new lactic acid bacterial isolates from stingless bees Tetragonula carbonaria and Austroplebeia australis.</title>
        <authorList>
            <person name="Oliphant S.A."/>
            <person name="Watson-Haigh N.S."/>
            <person name="Sumby K.M."/>
            <person name="Gardner J."/>
            <person name="Groom S."/>
            <person name="Jiranek V."/>
        </authorList>
    </citation>
    <scope>NUCLEOTIDE SEQUENCE</scope>
    <source>
        <strain evidence="1">SG4_D2</strain>
    </source>
</reference>
<accession>A0ABY4PA57</accession>
<evidence type="ECO:0000313" key="1">
    <source>
        <dbReference type="EMBL" id="UQS82623.1"/>
    </source>
</evidence>
<dbReference type="RefSeq" id="WP_249514901.1">
    <property type="nucleotide sequence ID" value="NZ_CP093366.1"/>
</dbReference>
<dbReference type="Proteomes" id="UP000831495">
    <property type="component" value="Chromosome"/>
</dbReference>
<name>A0ABY4PA57_9LACO</name>
<proteinExistence type="predicted"/>
<dbReference type="InterPro" id="IPR031820">
    <property type="entry name" value="Cas_St_Csn2"/>
</dbReference>
<gene>
    <name evidence="1" type="ORF">MOO45_02970</name>
</gene>
<dbReference type="EMBL" id="CP093366">
    <property type="protein sequence ID" value="UQS82623.1"/>
    <property type="molecule type" value="Genomic_DNA"/>
</dbReference>
<organism evidence="1 2">
    <name type="scientific">Bombilactobacillus folatiphilus</name>
    <dbReference type="NCBI Taxonomy" id="2923362"/>
    <lineage>
        <taxon>Bacteria</taxon>
        <taxon>Bacillati</taxon>
        <taxon>Bacillota</taxon>
        <taxon>Bacilli</taxon>
        <taxon>Lactobacillales</taxon>
        <taxon>Lactobacillaceae</taxon>
        <taxon>Bombilactobacillus</taxon>
    </lineage>
</organism>